<gene>
    <name evidence="1" type="ORF">UH38_23045</name>
</gene>
<reference evidence="1 2" key="1">
    <citation type="submission" date="2015-02" db="EMBL/GenBank/DDBJ databases">
        <title>Draft genome of a novel marine cyanobacterium (Chroococcales) isolated from South Atlantic Ocean.</title>
        <authorList>
            <person name="Rigonato J."/>
            <person name="Alvarenga D.O."/>
            <person name="Branco L.H."/>
            <person name="Varani A.M."/>
            <person name="Brandini F.P."/>
            <person name="Fiore M.F."/>
        </authorList>
    </citation>
    <scope>NUCLEOTIDE SEQUENCE [LARGE SCALE GENOMIC DNA]</scope>
    <source>
        <strain evidence="1 2">CENA595</strain>
    </source>
</reference>
<protein>
    <submittedName>
        <fullName evidence="1">Uncharacterized protein</fullName>
    </submittedName>
</protein>
<proteinExistence type="predicted"/>
<dbReference type="EMBL" id="JYON01000038">
    <property type="protein sequence ID" value="KJH69615.1"/>
    <property type="molecule type" value="Genomic_DNA"/>
</dbReference>
<evidence type="ECO:0000313" key="2">
    <source>
        <dbReference type="Proteomes" id="UP000032452"/>
    </source>
</evidence>
<name>A0A0D8ZLJ5_9CYAN</name>
<sequence>MTQVLVKITKLTPEQIKPHLDSMVERLRKLKGTPAYKTTPEERSRAFREWAQNHDRNTTLLSDYAVSRESIYDESIF</sequence>
<dbReference type="AlphaFoldDB" id="A0A0D8ZLJ5"/>
<accession>A0A0D8ZLJ5</accession>
<keyword evidence="2" id="KW-1185">Reference proteome</keyword>
<dbReference type="Proteomes" id="UP000032452">
    <property type="component" value="Unassembled WGS sequence"/>
</dbReference>
<organism evidence="1 2">
    <name type="scientific">Aliterella atlantica CENA595</name>
    <dbReference type="NCBI Taxonomy" id="1618023"/>
    <lineage>
        <taxon>Bacteria</taxon>
        <taxon>Bacillati</taxon>
        <taxon>Cyanobacteriota</taxon>
        <taxon>Cyanophyceae</taxon>
        <taxon>Chroococcidiopsidales</taxon>
        <taxon>Aliterellaceae</taxon>
        <taxon>Aliterella</taxon>
    </lineage>
</organism>
<comment type="caution">
    <text evidence="1">The sequence shown here is derived from an EMBL/GenBank/DDBJ whole genome shotgun (WGS) entry which is preliminary data.</text>
</comment>
<evidence type="ECO:0000313" key="1">
    <source>
        <dbReference type="EMBL" id="KJH69615.1"/>
    </source>
</evidence>